<dbReference type="EMBL" id="CAACVG010007628">
    <property type="protein sequence ID" value="VEN46345.1"/>
    <property type="molecule type" value="Genomic_DNA"/>
</dbReference>
<dbReference type="OrthoDB" id="10395298at2759"/>
<dbReference type="AlphaFoldDB" id="A0A653CEL0"/>
<evidence type="ECO:0000313" key="1">
    <source>
        <dbReference type="EMBL" id="VEN46345.1"/>
    </source>
</evidence>
<sequence length="56" mass="6748">MNIYKFIFTCNINFLVQKSCYCTTFICINFFCDNLYICDGYKWSQFGYIQHSRSNS</sequence>
<gene>
    <name evidence="1" type="ORF">CALMAC_LOCUS8474</name>
</gene>
<name>A0A653CEL0_CALMS</name>
<proteinExistence type="predicted"/>
<evidence type="ECO:0000313" key="2">
    <source>
        <dbReference type="Proteomes" id="UP000410492"/>
    </source>
</evidence>
<accession>A0A653CEL0</accession>
<dbReference type="Proteomes" id="UP000410492">
    <property type="component" value="Unassembled WGS sequence"/>
</dbReference>
<protein>
    <submittedName>
        <fullName evidence="1">Uncharacterized protein</fullName>
    </submittedName>
</protein>
<keyword evidence="2" id="KW-1185">Reference proteome</keyword>
<organism evidence="1 2">
    <name type="scientific">Callosobruchus maculatus</name>
    <name type="common">Southern cowpea weevil</name>
    <name type="synonym">Pulse bruchid</name>
    <dbReference type="NCBI Taxonomy" id="64391"/>
    <lineage>
        <taxon>Eukaryota</taxon>
        <taxon>Metazoa</taxon>
        <taxon>Ecdysozoa</taxon>
        <taxon>Arthropoda</taxon>
        <taxon>Hexapoda</taxon>
        <taxon>Insecta</taxon>
        <taxon>Pterygota</taxon>
        <taxon>Neoptera</taxon>
        <taxon>Endopterygota</taxon>
        <taxon>Coleoptera</taxon>
        <taxon>Polyphaga</taxon>
        <taxon>Cucujiformia</taxon>
        <taxon>Chrysomeloidea</taxon>
        <taxon>Chrysomelidae</taxon>
        <taxon>Bruchinae</taxon>
        <taxon>Bruchini</taxon>
        <taxon>Callosobruchus</taxon>
    </lineage>
</organism>
<reference evidence="1 2" key="1">
    <citation type="submission" date="2019-01" db="EMBL/GenBank/DDBJ databases">
        <authorList>
            <person name="Sayadi A."/>
        </authorList>
    </citation>
    <scope>NUCLEOTIDE SEQUENCE [LARGE SCALE GENOMIC DNA]</scope>
</reference>